<dbReference type="InterPro" id="IPR044179">
    <property type="entry name" value="PPR5-like"/>
</dbReference>
<dbReference type="STRING" id="13706.A0A1X2HRY9"/>
<organism evidence="5 6">
    <name type="scientific">Syncephalastrum racemosum</name>
    <name type="common">Filamentous fungus</name>
    <dbReference type="NCBI Taxonomy" id="13706"/>
    <lineage>
        <taxon>Eukaryota</taxon>
        <taxon>Fungi</taxon>
        <taxon>Fungi incertae sedis</taxon>
        <taxon>Mucoromycota</taxon>
        <taxon>Mucoromycotina</taxon>
        <taxon>Mucoromycetes</taxon>
        <taxon>Mucorales</taxon>
        <taxon>Syncephalastraceae</taxon>
        <taxon>Syncephalastrum</taxon>
    </lineage>
</organism>
<evidence type="ECO:0000256" key="1">
    <source>
        <dbReference type="ARBA" id="ARBA00007626"/>
    </source>
</evidence>
<dbReference type="OMA" id="CKEMSQF"/>
<comment type="similarity">
    <text evidence="1">Belongs to the PPR family. P subfamily.</text>
</comment>
<name>A0A1X2HRY9_SYNRA</name>
<dbReference type="OrthoDB" id="185373at2759"/>
<evidence type="ECO:0000256" key="4">
    <source>
        <dbReference type="SAM" id="MobiDB-lite"/>
    </source>
</evidence>
<dbReference type="GO" id="GO:0003729">
    <property type="term" value="F:mRNA binding"/>
    <property type="evidence" value="ECO:0007669"/>
    <property type="project" value="InterPro"/>
</dbReference>
<keyword evidence="3" id="KW-0175">Coiled coil</keyword>
<dbReference type="PROSITE" id="PS51375">
    <property type="entry name" value="PPR"/>
    <property type="match status" value="1"/>
</dbReference>
<dbReference type="PANTHER" id="PTHR47874:SF5">
    <property type="entry name" value="PENTATRICOPEPTIDE REPEAT-CONTAINING PROTEIN PPR5 HOMOLOG, CHLOROPLASTIC"/>
    <property type="match status" value="1"/>
</dbReference>
<dbReference type="InterPro" id="IPR002885">
    <property type="entry name" value="PPR_rpt"/>
</dbReference>
<dbReference type="NCBIfam" id="TIGR00756">
    <property type="entry name" value="PPR"/>
    <property type="match status" value="1"/>
</dbReference>
<dbReference type="PANTHER" id="PTHR47874">
    <property type="entry name" value="EXPRESSED PROTEIN"/>
    <property type="match status" value="1"/>
</dbReference>
<dbReference type="EMBL" id="MCGN01000001">
    <property type="protein sequence ID" value="ORZ02365.1"/>
    <property type="molecule type" value="Genomic_DNA"/>
</dbReference>
<reference evidence="5 6" key="1">
    <citation type="submission" date="2016-07" db="EMBL/GenBank/DDBJ databases">
        <title>Pervasive Adenine N6-methylation of Active Genes in Fungi.</title>
        <authorList>
            <consortium name="DOE Joint Genome Institute"/>
            <person name="Mondo S.J."/>
            <person name="Dannebaum R.O."/>
            <person name="Kuo R.C."/>
            <person name="Labutti K."/>
            <person name="Haridas S."/>
            <person name="Kuo A."/>
            <person name="Salamov A."/>
            <person name="Ahrendt S.R."/>
            <person name="Lipzen A."/>
            <person name="Sullivan W."/>
            <person name="Andreopoulos W.B."/>
            <person name="Clum A."/>
            <person name="Lindquist E."/>
            <person name="Daum C."/>
            <person name="Ramamoorthy G.K."/>
            <person name="Gryganskyi A."/>
            <person name="Culley D."/>
            <person name="Magnuson J.K."/>
            <person name="James T.Y."/>
            <person name="O'Malley M.A."/>
            <person name="Stajich J.E."/>
            <person name="Spatafora J.W."/>
            <person name="Visel A."/>
            <person name="Grigoriev I.V."/>
        </authorList>
    </citation>
    <scope>NUCLEOTIDE SEQUENCE [LARGE SCALE GENOMIC DNA]</scope>
    <source>
        <strain evidence="5 6">NRRL 2496</strain>
    </source>
</reference>
<dbReference type="InterPro" id="IPR011990">
    <property type="entry name" value="TPR-like_helical_dom_sf"/>
</dbReference>
<dbReference type="Proteomes" id="UP000242180">
    <property type="component" value="Unassembled WGS sequence"/>
</dbReference>
<gene>
    <name evidence="5" type="ORF">BCR43DRAFT_481440</name>
</gene>
<dbReference type="AlphaFoldDB" id="A0A1X2HRY9"/>
<dbReference type="InParanoid" id="A0A1X2HRY9"/>
<proteinExistence type="inferred from homology"/>
<evidence type="ECO:0000256" key="3">
    <source>
        <dbReference type="SAM" id="Coils"/>
    </source>
</evidence>
<feature type="coiled-coil region" evidence="3">
    <location>
        <begin position="281"/>
        <end position="308"/>
    </location>
</feature>
<comment type="caution">
    <text evidence="5">The sequence shown here is derived from an EMBL/GenBank/DDBJ whole genome shotgun (WGS) entry which is preliminary data.</text>
</comment>
<evidence type="ECO:0000313" key="6">
    <source>
        <dbReference type="Proteomes" id="UP000242180"/>
    </source>
</evidence>
<protein>
    <recommendedName>
        <fullName evidence="7">Pentacotripeptide-repeat region of PRORP domain-containing protein</fullName>
    </recommendedName>
</protein>
<dbReference type="Gene3D" id="1.25.40.10">
    <property type="entry name" value="Tetratricopeptide repeat domain"/>
    <property type="match status" value="1"/>
</dbReference>
<evidence type="ECO:0008006" key="7">
    <source>
        <dbReference type="Google" id="ProtNLM"/>
    </source>
</evidence>
<feature type="repeat" description="PPR" evidence="2">
    <location>
        <begin position="202"/>
        <end position="236"/>
    </location>
</feature>
<evidence type="ECO:0000256" key="2">
    <source>
        <dbReference type="PROSITE-ProRule" id="PRU00708"/>
    </source>
</evidence>
<sequence length="355" mass="41950">MRPHNRLFQWMLATPPKIPRLFSLIPRRCQACGCQQINPYAFLSSLTTNRNSASRRIIELAKEGRTREALSYYLKESEAQKNNPLHPRPSEEARSQVMRLLYHKSNLAGLYALHLDDVQRTTQRSRRYTRAQRYLYAMLTRLVIDRKYEPTKVVALLETMEEYDVPVNVVIYNMVLELHIRRGIPSHVEAAFDALTSATLPNAYTYGLLLRFYGDRRDLDQVAKYLDHMNRNGVRPDKVIVSVLVFHVFCKSRQYDLAKLFVNEVYTYGKDERELITRKHRDFLLKRIEELQAERQKMTRSRSLWQARRQRRMLHSKWELRHSQEAEPPQPEIPYPKEHSDVLSSSFTRNDSAIT</sequence>
<feature type="compositionally biased region" description="Polar residues" evidence="4">
    <location>
        <begin position="342"/>
        <end position="355"/>
    </location>
</feature>
<keyword evidence="6" id="KW-1185">Reference proteome</keyword>
<evidence type="ECO:0000313" key="5">
    <source>
        <dbReference type="EMBL" id="ORZ02365.1"/>
    </source>
</evidence>
<accession>A0A1X2HRY9</accession>
<feature type="region of interest" description="Disordered" evidence="4">
    <location>
        <begin position="318"/>
        <end position="355"/>
    </location>
</feature>